<dbReference type="InterPro" id="IPR020578">
    <property type="entry name" value="Aminotrans_V_PyrdxlP_BS"/>
</dbReference>
<feature type="domain" description="Aminotransferase class V" evidence="6">
    <location>
        <begin position="32"/>
        <end position="421"/>
    </location>
</feature>
<dbReference type="PANTHER" id="PTHR43586">
    <property type="entry name" value="CYSTEINE DESULFURASE"/>
    <property type="match status" value="1"/>
</dbReference>
<dbReference type="InterPro" id="IPR000192">
    <property type="entry name" value="Aminotrans_V_dom"/>
</dbReference>
<dbReference type="GO" id="GO:0031071">
    <property type="term" value="F:cysteine desulfurase activity"/>
    <property type="evidence" value="ECO:0007669"/>
    <property type="project" value="UniProtKB-EC"/>
</dbReference>
<dbReference type="Gene3D" id="3.40.640.10">
    <property type="entry name" value="Type I PLP-dependent aspartate aminotransferase-like (Major domain)"/>
    <property type="match status" value="1"/>
</dbReference>
<dbReference type="SUPFAM" id="SSF53383">
    <property type="entry name" value="PLP-dependent transferases"/>
    <property type="match status" value="1"/>
</dbReference>
<evidence type="ECO:0000256" key="3">
    <source>
        <dbReference type="ARBA" id="ARBA00022898"/>
    </source>
</evidence>
<evidence type="ECO:0000259" key="6">
    <source>
        <dbReference type="Pfam" id="PF00266"/>
    </source>
</evidence>
<keyword evidence="8" id="KW-1185">Reference proteome</keyword>
<comment type="catalytic activity">
    <reaction evidence="4">
        <text>(sulfur carrier)-H + L-cysteine = (sulfur carrier)-SH + L-alanine</text>
        <dbReference type="Rhea" id="RHEA:43892"/>
        <dbReference type="Rhea" id="RHEA-COMP:14737"/>
        <dbReference type="Rhea" id="RHEA-COMP:14739"/>
        <dbReference type="ChEBI" id="CHEBI:29917"/>
        <dbReference type="ChEBI" id="CHEBI:35235"/>
        <dbReference type="ChEBI" id="CHEBI:57972"/>
        <dbReference type="ChEBI" id="CHEBI:64428"/>
        <dbReference type="EC" id="2.8.1.7"/>
    </reaction>
</comment>
<evidence type="ECO:0000313" key="8">
    <source>
        <dbReference type="Proteomes" id="UP000198847"/>
    </source>
</evidence>
<evidence type="ECO:0000313" key="7">
    <source>
        <dbReference type="EMBL" id="SEP09246.1"/>
    </source>
</evidence>
<accession>A0A1H8V1F4</accession>
<dbReference type="GO" id="GO:0016829">
    <property type="term" value="F:lyase activity"/>
    <property type="evidence" value="ECO:0007669"/>
    <property type="project" value="UniProtKB-KW"/>
</dbReference>
<dbReference type="InterPro" id="IPR015422">
    <property type="entry name" value="PyrdxlP-dep_Trfase_small"/>
</dbReference>
<sequence>MERKEFNDYVRQLVVGVNERVPLLNGSYSTAINFDNAATTPPFHCVLRKIEEFCPWYSSVHRGTGYKSVTTSDWYEAAREEIKAFVHADEEKDILIYTKSTTEAINVLAHTLSQQDGRTVVLSSEMEHLANDLPWRNAFTTDYVAVDRSGRLVLANLEKKLRQYGGSVKLVAVTGASNVTGYMNPIHQIAAICHQYGAQLLVDGAQLVPHCPVDMKPHSSREHIDFLVFSAHKMYAPFGVGILIGPRKAFHDVSPLCKGGGAVKLVGRQFVDWDDSPYKEEAGTPNVIGVVALVAAIRLMTQLDVREIHDYERELTEYIMTGLSEIPGIRLFGRTRSGEDRVSLFSFQAEGLDHRAFAKMLSYEAGIAVRSGLFCAHPYVENLLGVTEKELNYYHKHQEARVPGLVRVSLGVYNTCREADVFLETVGHIIRHKDHYKQKYEALDSQAGSGNVPFWVKRHVP</sequence>
<protein>
    <submittedName>
        <fullName evidence="7">Selenocysteine lyase/Cysteine desulfurase</fullName>
    </submittedName>
</protein>
<gene>
    <name evidence="7" type="ORF">SAMN04490178_11026</name>
</gene>
<dbReference type="Gene3D" id="3.90.1150.10">
    <property type="entry name" value="Aspartate Aminotransferase, domain 1"/>
    <property type="match status" value="1"/>
</dbReference>
<dbReference type="OrthoDB" id="9804366at2"/>
<proteinExistence type="inferred from homology"/>
<dbReference type="InterPro" id="IPR015421">
    <property type="entry name" value="PyrdxlP-dep_Trfase_major"/>
</dbReference>
<organism evidence="7 8">
    <name type="scientific">Propionispora vibrioides</name>
    <dbReference type="NCBI Taxonomy" id="112903"/>
    <lineage>
        <taxon>Bacteria</taxon>
        <taxon>Bacillati</taxon>
        <taxon>Bacillota</taxon>
        <taxon>Negativicutes</taxon>
        <taxon>Selenomonadales</taxon>
        <taxon>Sporomusaceae</taxon>
        <taxon>Propionispora</taxon>
    </lineage>
</organism>
<dbReference type="AlphaFoldDB" id="A0A1H8V1F4"/>
<evidence type="ECO:0000256" key="1">
    <source>
        <dbReference type="ARBA" id="ARBA00001933"/>
    </source>
</evidence>
<comment type="cofactor">
    <cofactor evidence="1 5">
        <name>pyridoxal 5'-phosphate</name>
        <dbReference type="ChEBI" id="CHEBI:597326"/>
    </cofactor>
</comment>
<dbReference type="InterPro" id="IPR015424">
    <property type="entry name" value="PyrdxlP-dep_Trfase"/>
</dbReference>
<name>A0A1H8V1F4_9FIRM</name>
<evidence type="ECO:0000256" key="5">
    <source>
        <dbReference type="RuleBase" id="RU004504"/>
    </source>
</evidence>
<dbReference type="PROSITE" id="PS00595">
    <property type="entry name" value="AA_TRANSFER_CLASS_5"/>
    <property type="match status" value="1"/>
</dbReference>
<dbReference type="Proteomes" id="UP000198847">
    <property type="component" value="Unassembled WGS sequence"/>
</dbReference>
<dbReference type="PANTHER" id="PTHR43586:SF8">
    <property type="entry name" value="CYSTEINE DESULFURASE 1, CHLOROPLASTIC"/>
    <property type="match status" value="1"/>
</dbReference>
<reference evidence="7 8" key="1">
    <citation type="submission" date="2016-10" db="EMBL/GenBank/DDBJ databases">
        <authorList>
            <person name="de Groot N.N."/>
        </authorList>
    </citation>
    <scope>NUCLEOTIDE SEQUENCE [LARGE SCALE GENOMIC DNA]</scope>
    <source>
        <strain evidence="7 8">DSM 13305</strain>
    </source>
</reference>
<dbReference type="EMBL" id="FODY01000010">
    <property type="protein sequence ID" value="SEP09246.1"/>
    <property type="molecule type" value="Genomic_DNA"/>
</dbReference>
<comment type="similarity">
    <text evidence="2">Belongs to the class-V pyridoxal-phosphate-dependent aminotransferase family. Csd subfamily.</text>
</comment>
<dbReference type="Pfam" id="PF00266">
    <property type="entry name" value="Aminotran_5"/>
    <property type="match status" value="1"/>
</dbReference>
<evidence type="ECO:0000256" key="2">
    <source>
        <dbReference type="ARBA" id="ARBA00010447"/>
    </source>
</evidence>
<keyword evidence="3" id="KW-0663">Pyridoxal phosphate</keyword>
<evidence type="ECO:0000256" key="4">
    <source>
        <dbReference type="ARBA" id="ARBA00050776"/>
    </source>
</evidence>
<keyword evidence="7" id="KW-0456">Lyase</keyword>
<dbReference type="STRING" id="112903.SAMN04490178_11026"/>